<dbReference type="SUPFAM" id="SSF53383">
    <property type="entry name" value="PLP-dependent transferases"/>
    <property type="match status" value="1"/>
</dbReference>
<evidence type="ECO:0000259" key="7">
    <source>
        <dbReference type="Pfam" id="PF04864"/>
    </source>
</evidence>
<evidence type="ECO:0000256" key="5">
    <source>
        <dbReference type="ARBA" id="ARBA00022898"/>
    </source>
</evidence>
<feature type="domain" description="Alliinase C-terminal" evidence="7">
    <location>
        <begin position="90"/>
        <end position="445"/>
    </location>
</feature>
<dbReference type="InterPro" id="IPR050478">
    <property type="entry name" value="Ethylene_sulfur-biosynth"/>
</dbReference>
<dbReference type="PANTHER" id="PTHR43795">
    <property type="entry name" value="BIFUNCTIONAL ASPARTATE AMINOTRANSFERASE AND GLUTAMATE/ASPARTATE-PREPHENATE AMINOTRANSFERASE-RELATED"/>
    <property type="match status" value="1"/>
</dbReference>
<dbReference type="AlphaFoldDB" id="A0AAV8T295"/>
<dbReference type="Pfam" id="PF04863">
    <property type="entry name" value="EGF_alliinase"/>
    <property type="match status" value="1"/>
</dbReference>
<evidence type="ECO:0000256" key="4">
    <source>
        <dbReference type="ARBA" id="ARBA00022576"/>
    </source>
</evidence>
<dbReference type="GO" id="GO:0016846">
    <property type="term" value="F:carbon-sulfur lyase activity"/>
    <property type="evidence" value="ECO:0007669"/>
    <property type="project" value="InterPro"/>
</dbReference>
<dbReference type="EMBL" id="JAIWQS010000007">
    <property type="protein sequence ID" value="KAJ8760504.1"/>
    <property type="molecule type" value="Genomic_DNA"/>
</dbReference>
<name>A0AAV8T295_9ROSI</name>
<dbReference type="InterPro" id="IPR006947">
    <property type="entry name" value="EGF_alliinase"/>
</dbReference>
<dbReference type="Gene3D" id="3.90.1150.10">
    <property type="entry name" value="Aspartate Aminotransferase, domain 1"/>
    <property type="match status" value="1"/>
</dbReference>
<evidence type="ECO:0000259" key="6">
    <source>
        <dbReference type="Pfam" id="PF04863"/>
    </source>
</evidence>
<dbReference type="Pfam" id="PF04864">
    <property type="entry name" value="Alliinase_C"/>
    <property type="match status" value="1"/>
</dbReference>
<reference evidence="8 9" key="1">
    <citation type="submission" date="2021-09" db="EMBL/GenBank/DDBJ databases">
        <title>Genomic insights and catalytic innovation underlie evolution of tropane alkaloids biosynthesis.</title>
        <authorList>
            <person name="Wang Y.-J."/>
            <person name="Tian T."/>
            <person name="Huang J.-P."/>
            <person name="Huang S.-X."/>
        </authorList>
    </citation>
    <scope>NUCLEOTIDE SEQUENCE [LARGE SCALE GENOMIC DNA]</scope>
    <source>
        <strain evidence="8">KIB-2018</strain>
        <tissue evidence="8">Leaf</tissue>
    </source>
</reference>
<evidence type="ECO:0000256" key="2">
    <source>
        <dbReference type="ARBA" id="ARBA00006312"/>
    </source>
</evidence>
<protein>
    <submittedName>
        <fullName evidence="8">Uncharacterized protein</fullName>
    </submittedName>
</protein>
<keyword evidence="5" id="KW-0663">Pyridoxal phosphate</keyword>
<comment type="caution">
    <text evidence="8">The sequence shown here is derived from an EMBL/GenBank/DDBJ whole genome shotgun (WGS) entry which is preliminary data.</text>
</comment>
<dbReference type="InterPro" id="IPR037029">
    <property type="entry name" value="Alliinase_N_sf"/>
</dbReference>
<organism evidence="8 9">
    <name type="scientific">Erythroxylum novogranatense</name>
    <dbReference type="NCBI Taxonomy" id="1862640"/>
    <lineage>
        <taxon>Eukaryota</taxon>
        <taxon>Viridiplantae</taxon>
        <taxon>Streptophyta</taxon>
        <taxon>Embryophyta</taxon>
        <taxon>Tracheophyta</taxon>
        <taxon>Spermatophyta</taxon>
        <taxon>Magnoliopsida</taxon>
        <taxon>eudicotyledons</taxon>
        <taxon>Gunneridae</taxon>
        <taxon>Pentapetalae</taxon>
        <taxon>rosids</taxon>
        <taxon>fabids</taxon>
        <taxon>Malpighiales</taxon>
        <taxon>Erythroxylaceae</taxon>
        <taxon>Erythroxylum</taxon>
    </lineage>
</organism>
<accession>A0AAV8T295</accession>
<dbReference type="Gene3D" id="3.40.640.10">
    <property type="entry name" value="Type I PLP-dependent aspartate aminotransferase-like (Major domain)"/>
    <property type="match status" value="1"/>
</dbReference>
<dbReference type="PANTHER" id="PTHR43795:SF56">
    <property type="entry name" value="TRYPTOPHAN AMINOTRANSFERASE-RELATED PROTEIN 4-LIKE"/>
    <property type="match status" value="1"/>
</dbReference>
<dbReference type="InterPro" id="IPR006948">
    <property type="entry name" value="Alliinase_C"/>
</dbReference>
<proteinExistence type="inferred from homology"/>
<dbReference type="GO" id="GO:0006520">
    <property type="term" value="P:amino acid metabolic process"/>
    <property type="evidence" value="ECO:0007669"/>
    <property type="project" value="TreeGrafter"/>
</dbReference>
<comment type="subunit">
    <text evidence="3">Homodimer.</text>
</comment>
<keyword evidence="4" id="KW-0808">Transferase</keyword>
<dbReference type="InterPro" id="IPR015421">
    <property type="entry name" value="PyrdxlP-dep_Trfase_major"/>
</dbReference>
<keyword evidence="9" id="KW-1185">Reference proteome</keyword>
<dbReference type="Proteomes" id="UP001159364">
    <property type="component" value="Linkage Group LG07"/>
</dbReference>
<comment type="cofactor">
    <cofactor evidence="1">
        <name>pyridoxal 5'-phosphate</name>
        <dbReference type="ChEBI" id="CHEBI:597326"/>
    </cofactor>
</comment>
<evidence type="ECO:0000313" key="9">
    <source>
        <dbReference type="Proteomes" id="UP001159364"/>
    </source>
</evidence>
<evidence type="ECO:0000256" key="1">
    <source>
        <dbReference type="ARBA" id="ARBA00001933"/>
    </source>
</evidence>
<feature type="domain" description="Alliinase EGF-like" evidence="6">
    <location>
        <begin position="34"/>
        <end position="88"/>
    </location>
</feature>
<keyword evidence="4" id="KW-0032">Aminotransferase</keyword>
<dbReference type="InterPro" id="IPR015422">
    <property type="entry name" value="PyrdxlP-dep_Trfase_small"/>
</dbReference>
<dbReference type="Gene3D" id="2.10.25.30">
    <property type="entry name" value="EGF-like, alliinase"/>
    <property type="match status" value="1"/>
</dbReference>
<dbReference type="InterPro" id="IPR015424">
    <property type="entry name" value="PyrdxlP-dep_Trfase"/>
</dbReference>
<comment type="similarity">
    <text evidence="2">Belongs to the alliinase family.</text>
</comment>
<dbReference type="CDD" id="cd00609">
    <property type="entry name" value="AAT_like"/>
    <property type="match status" value="1"/>
</dbReference>
<evidence type="ECO:0000256" key="3">
    <source>
        <dbReference type="ARBA" id="ARBA00011738"/>
    </source>
</evidence>
<dbReference type="GO" id="GO:0008483">
    <property type="term" value="F:transaminase activity"/>
    <property type="evidence" value="ECO:0007669"/>
    <property type="project" value="UniProtKB-KW"/>
</dbReference>
<evidence type="ECO:0000313" key="8">
    <source>
        <dbReference type="EMBL" id="KAJ8760504.1"/>
    </source>
</evidence>
<sequence>MAKHKSIMYALVLGSSLCLNLLYVARDRWDWDQSWVSEAAEEAEAVASISCSGHGRAYPDGLIVEGLPVCECNDCYRGPDCSEFVPDCVVDADSGDPMFLEPFWMKHAASSTIVVPAWHRMSYEFNDGSLISEELKNQILKLHDIIRNANTSGRHIIFGAGATQLLNAAVYALSHDDDPSEARVVASAPYYPVYKEQTELFDSEDFEFSGDTSSWKNDYDPLHSYIELVTSPNNPDGKLRKAVLQGQSVHFIHDLAYYWPHFTAIPAPADENLVLFTLSKLTGHAGSRFGWALVKDEAVYQRMLTYMSLSTYGVPRETQLRVLKLLKVVIEEGEGREIFEFGFQIMSKRWEDIHRIISMSKRFSLQDIGPQFCSFNQGVREASPAFAWLKCEKEEDMDCYNVLKASKIIGREGVMFGAESRFVRLSLVKSQDDFNLLLQRIEKMVRQESNIILEENNEAPTSRNGSCAVNVDHFVGS</sequence>
<gene>
    <name evidence="8" type="ORF">K2173_015171</name>
</gene>